<evidence type="ECO:0000256" key="1">
    <source>
        <dbReference type="ARBA" id="ARBA00022475"/>
    </source>
</evidence>
<dbReference type="RefSeq" id="WP_226749361.1">
    <property type="nucleotide sequence ID" value="NZ_JAEINI020000001.1"/>
</dbReference>
<keyword evidence="1 6" id="KW-1003">Cell membrane</keyword>
<sequence>MRKFFVLIVMLLVIVAGYLWLNPSVEQVDLQVDREFQPDYIAENVTLRIYDNEGYIADHVQALKLEHFEQLGFTQFDQPRYTLFNKAHQPAWEISSLQGVWFPEDKIILENQVVLQNKQTLGLVERVETASLQLMLPEKSIHTHEIVQITGAGFFIKGQGMHVDLTKETMQLQKHLETVYFNEN</sequence>
<comment type="subcellular location">
    <subcellularLocation>
        <location evidence="6">Cell inner membrane</location>
        <topology evidence="6">Single-pass membrane protein</topology>
    </subcellularLocation>
</comment>
<evidence type="ECO:0000313" key="8">
    <source>
        <dbReference type="Proteomes" id="UP000633814"/>
    </source>
</evidence>
<dbReference type="HAMAP" id="MF_01915">
    <property type="entry name" value="LPS_assembly_LptC"/>
    <property type="match status" value="1"/>
</dbReference>
<dbReference type="Pfam" id="PF06835">
    <property type="entry name" value="LptC"/>
    <property type="match status" value="1"/>
</dbReference>
<accession>A0ABS8BYW8</accession>
<dbReference type="EMBL" id="JAEINI020000001">
    <property type="protein sequence ID" value="MCB5225261.1"/>
    <property type="molecule type" value="Genomic_DNA"/>
</dbReference>
<reference evidence="7 8" key="1">
    <citation type="submission" date="2021-10" db="EMBL/GenBank/DDBJ databases">
        <title>Alishewanella koreense sp. nov. isolated from seawater of southwestern coast in South Korea and the proposal for the reclassification of Rheinheimera perlucida and Rheinheimera tuosuensis as Arsukibacterium perlucida and Arsukibacterium tuosuensis.</title>
        <authorList>
            <person name="Kim K.H."/>
            <person name="Ruan W."/>
            <person name="Kim K.R."/>
            <person name="Baek J.H."/>
            <person name="Jeon C.O."/>
        </authorList>
    </citation>
    <scope>NUCLEOTIDE SEQUENCE [LARGE SCALE GENOMIC DNA]</scope>
    <source>
        <strain evidence="7 8">16-MA</strain>
    </source>
</reference>
<evidence type="ECO:0000313" key="7">
    <source>
        <dbReference type="EMBL" id="MCB5225261.1"/>
    </source>
</evidence>
<evidence type="ECO:0000256" key="3">
    <source>
        <dbReference type="ARBA" id="ARBA00022692"/>
    </source>
</evidence>
<gene>
    <name evidence="6 7" type="primary">lptC</name>
    <name evidence="7" type="ORF">JAO78_000325</name>
</gene>
<comment type="function">
    <text evidence="6">Involved in the assembly of lipopolysaccharide (LPS). Required for the translocation of LPS from the inner membrane to the outer membrane. Facilitates the transfer of LPS from the inner membrane to the periplasmic protein LptA. Could be a docking site for LptA.</text>
</comment>
<dbReference type="InterPro" id="IPR052363">
    <property type="entry name" value="LPS_export_LptC"/>
</dbReference>
<dbReference type="PANTHER" id="PTHR37481:SF1">
    <property type="entry name" value="LIPOPOLYSACCHARIDE EXPORT SYSTEM PROTEIN LPTC"/>
    <property type="match status" value="1"/>
</dbReference>
<keyword evidence="3 6" id="KW-0812">Transmembrane</keyword>
<proteinExistence type="inferred from homology"/>
<dbReference type="NCBIfam" id="TIGR04409">
    <property type="entry name" value="LptC_YrbK"/>
    <property type="match status" value="1"/>
</dbReference>
<dbReference type="InterPro" id="IPR010664">
    <property type="entry name" value="LipoPS_assembly_LptC-rel"/>
</dbReference>
<organism evidence="7 8">
    <name type="scientific">Alishewanella maricola</name>
    <dbReference type="NCBI Taxonomy" id="2795740"/>
    <lineage>
        <taxon>Bacteria</taxon>
        <taxon>Pseudomonadati</taxon>
        <taxon>Pseudomonadota</taxon>
        <taxon>Gammaproteobacteria</taxon>
        <taxon>Alteromonadales</taxon>
        <taxon>Alteromonadaceae</taxon>
        <taxon>Alishewanella</taxon>
    </lineage>
</organism>
<dbReference type="Gene3D" id="2.60.450.10">
    <property type="entry name" value="Lipopolysaccharide (LPS) transport protein A like domain"/>
    <property type="match status" value="1"/>
</dbReference>
<keyword evidence="8" id="KW-1185">Reference proteome</keyword>
<dbReference type="InterPro" id="IPR026265">
    <property type="entry name" value="LptC"/>
</dbReference>
<dbReference type="Proteomes" id="UP000633814">
    <property type="component" value="Unassembled WGS sequence"/>
</dbReference>
<name>A0ABS8BYW8_9ALTE</name>
<protein>
    <recommendedName>
        <fullName evidence="6">Lipopolysaccharide export system protein LptC</fullName>
    </recommendedName>
</protein>
<evidence type="ECO:0000256" key="6">
    <source>
        <dbReference type="HAMAP-Rule" id="MF_01915"/>
    </source>
</evidence>
<dbReference type="PANTHER" id="PTHR37481">
    <property type="entry name" value="LIPOPOLYSACCHARIDE EXPORT SYSTEM PROTEIN LPTC"/>
    <property type="match status" value="1"/>
</dbReference>
<comment type="similarity">
    <text evidence="6">Belongs to the LptC family.</text>
</comment>
<keyword evidence="2 6" id="KW-0997">Cell inner membrane</keyword>
<evidence type="ECO:0000256" key="4">
    <source>
        <dbReference type="ARBA" id="ARBA00022989"/>
    </source>
</evidence>
<keyword evidence="4 6" id="KW-1133">Transmembrane helix</keyword>
<comment type="subunit">
    <text evidence="6">Component of the lipopolysaccharide transport and assembly complex. Interacts with LptA and the LptBFG transporter complex.</text>
</comment>
<dbReference type="PIRSF" id="PIRSF028513">
    <property type="entry name" value="LptC"/>
    <property type="match status" value="1"/>
</dbReference>
<evidence type="ECO:0000256" key="5">
    <source>
        <dbReference type="ARBA" id="ARBA00023136"/>
    </source>
</evidence>
<evidence type="ECO:0000256" key="2">
    <source>
        <dbReference type="ARBA" id="ARBA00022519"/>
    </source>
</evidence>
<comment type="caution">
    <text evidence="7">The sequence shown here is derived from an EMBL/GenBank/DDBJ whole genome shotgun (WGS) entry which is preliminary data.</text>
</comment>
<keyword evidence="5 6" id="KW-0472">Membrane</keyword>